<feature type="compositionally biased region" description="Basic and acidic residues" evidence="4">
    <location>
        <begin position="56"/>
        <end position="73"/>
    </location>
</feature>
<name>A0A4Y9ZFJ1_9AGAM</name>
<dbReference type="GO" id="GO:0005634">
    <property type="term" value="C:nucleus"/>
    <property type="evidence" value="ECO:0007669"/>
    <property type="project" value="UniProtKB-SubCell"/>
</dbReference>
<dbReference type="AlphaFoldDB" id="A0A4Y9ZFJ1"/>
<feature type="compositionally biased region" description="Low complexity" evidence="4">
    <location>
        <begin position="152"/>
        <end position="162"/>
    </location>
</feature>
<feature type="coiled-coil region" evidence="3">
    <location>
        <begin position="76"/>
        <end position="103"/>
    </location>
</feature>
<feature type="compositionally biased region" description="Basic and acidic residues" evidence="4">
    <location>
        <begin position="168"/>
        <end position="180"/>
    </location>
</feature>
<feature type="compositionally biased region" description="Basic and acidic residues" evidence="4">
    <location>
        <begin position="427"/>
        <end position="451"/>
    </location>
</feature>
<dbReference type="InterPro" id="IPR012916">
    <property type="entry name" value="RED_N"/>
</dbReference>
<protein>
    <recommendedName>
        <fullName evidence="5">RED-like N-terminal domain-containing protein</fullName>
    </recommendedName>
</protein>
<gene>
    <name evidence="6" type="ORF">EWM64_g10507</name>
</gene>
<dbReference type="InterPro" id="IPR039896">
    <property type="entry name" value="Red-like"/>
</dbReference>
<sequence>MDQDSFRKLLQTPRPGASNGTPTPRGALLAGASKASKAKTVAASEPAFKPRKVKKSGSEKYRDRATERRTGKEHDYAQIEAVLEDFERRNAEEDKAKVEAQRQYLGGDSDHSILVKGLDFALLEQNKARLASATSKEDDESLEQTFLSLRSASISAEPSAAPGKKRTRADLIRELKEKRSVSNSEAAETPTPPEDKKINHKFKPIGAHDTGKKKKKVKADEGEDGERKKKKRKVVKAVGQGESGSKDSVKAEVPPTKKEDTHPSEVASTSTTRLPEPEPMEEDEEVDIFAGAGDYAGFDLGDEDEDEEEGLVKDQPPTAKPAREPSPIPSAPRRNWFGDEAEPSPQPPVDIPGPSKSKSKSPSRSLSKTASVPHPDEDAEEEEGEVMRLQPLASSALPSIRDLLAMDEAAGKGHKRKEKKEKKKNKNGGDKEKLDRDYQRLKSYEAKKAAS</sequence>
<feature type="compositionally biased region" description="Low complexity" evidence="4">
    <location>
        <begin position="26"/>
        <end position="44"/>
    </location>
</feature>
<dbReference type="Pfam" id="PF07808">
    <property type="entry name" value="RED_N"/>
    <property type="match status" value="1"/>
</dbReference>
<proteinExistence type="predicted"/>
<feature type="compositionally biased region" description="Low complexity" evidence="4">
    <location>
        <begin position="360"/>
        <end position="371"/>
    </location>
</feature>
<evidence type="ECO:0000259" key="5">
    <source>
        <dbReference type="Pfam" id="PF07808"/>
    </source>
</evidence>
<reference evidence="6 7" key="1">
    <citation type="submission" date="2019-02" db="EMBL/GenBank/DDBJ databases">
        <title>Genome sequencing of the rare red list fungi Hericium alpestre (H. flagellum).</title>
        <authorList>
            <person name="Buettner E."/>
            <person name="Kellner H."/>
        </authorList>
    </citation>
    <scope>NUCLEOTIDE SEQUENCE [LARGE SCALE GENOMIC DNA]</scope>
    <source>
        <strain evidence="6 7">DSM 108284</strain>
    </source>
</reference>
<dbReference type="Proteomes" id="UP000298061">
    <property type="component" value="Unassembled WGS sequence"/>
</dbReference>
<comment type="subcellular location">
    <subcellularLocation>
        <location evidence="1">Nucleus</location>
    </subcellularLocation>
</comment>
<evidence type="ECO:0000256" key="2">
    <source>
        <dbReference type="ARBA" id="ARBA00023242"/>
    </source>
</evidence>
<accession>A0A4Y9ZFJ1</accession>
<comment type="caution">
    <text evidence="6">The sequence shown here is derived from an EMBL/GenBank/DDBJ whole genome shotgun (WGS) entry which is preliminary data.</text>
</comment>
<evidence type="ECO:0000256" key="1">
    <source>
        <dbReference type="ARBA" id="ARBA00004123"/>
    </source>
</evidence>
<dbReference type="STRING" id="135208.A0A4Y9ZFJ1"/>
<keyword evidence="2" id="KW-0539">Nucleus</keyword>
<keyword evidence="3" id="KW-0175">Coiled coil</keyword>
<dbReference type="EMBL" id="SFCI01002792">
    <property type="protein sequence ID" value="TFY73505.1"/>
    <property type="molecule type" value="Genomic_DNA"/>
</dbReference>
<feature type="compositionally biased region" description="Acidic residues" evidence="4">
    <location>
        <begin position="300"/>
        <end position="309"/>
    </location>
</feature>
<dbReference type="OrthoDB" id="3366823at2759"/>
<keyword evidence="7" id="KW-1185">Reference proteome</keyword>
<feature type="compositionally biased region" description="Basic residues" evidence="4">
    <location>
        <begin position="412"/>
        <end position="426"/>
    </location>
</feature>
<dbReference type="PANTHER" id="PTHR12765">
    <property type="entry name" value="RED PROTEIN IK FACTOR CYTOKINE IK"/>
    <property type="match status" value="1"/>
</dbReference>
<feature type="region of interest" description="Disordered" evidence="4">
    <location>
        <begin position="152"/>
        <end position="451"/>
    </location>
</feature>
<evidence type="ECO:0000256" key="4">
    <source>
        <dbReference type="SAM" id="MobiDB-lite"/>
    </source>
</evidence>
<evidence type="ECO:0000313" key="7">
    <source>
        <dbReference type="Proteomes" id="UP000298061"/>
    </source>
</evidence>
<feature type="compositionally biased region" description="Basic and acidic residues" evidence="4">
    <location>
        <begin position="244"/>
        <end position="263"/>
    </location>
</feature>
<evidence type="ECO:0000256" key="3">
    <source>
        <dbReference type="SAM" id="Coils"/>
    </source>
</evidence>
<feature type="region of interest" description="Disordered" evidence="4">
    <location>
        <begin position="1"/>
        <end position="73"/>
    </location>
</feature>
<feature type="compositionally biased region" description="Acidic residues" evidence="4">
    <location>
        <begin position="278"/>
        <end position="287"/>
    </location>
</feature>
<feature type="domain" description="RED-like N-terminal" evidence="5">
    <location>
        <begin position="51"/>
        <end position="146"/>
    </location>
</feature>
<evidence type="ECO:0000313" key="6">
    <source>
        <dbReference type="EMBL" id="TFY73505.1"/>
    </source>
</evidence>
<organism evidence="6 7">
    <name type="scientific">Hericium alpestre</name>
    <dbReference type="NCBI Taxonomy" id="135208"/>
    <lineage>
        <taxon>Eukaryota</taxon>
        <taxon>Fungi</taxon>
        <taxon>Dikarya</taxon>
        <taxon>Basidiomycota</taxon>
        <taxon>Agaricomycotina</taxon>
        <taxon>Agaricomycetes</taxon>
        <taxon>Russulales</taxon>
        <taxon>Hericiaceae</taxon>
        <taxon>Hericium</taxon>
    </lineage>
</organism>